<gene>
    <name evidence="4" type="ORF">CPB84DRAFT_560052</name>
</gene>
<evidence type="ECO:0000256" key="1">
    <source>
        <dbReference type="ARBA" id="ARBA00022737"/>
    </source>
</evidence>
<dbReference type="Proteomes" id="UP000724874">
    <property type="component" value="Unassembled WGS sequence"/>
</dbReference>
<dbReference type="Pfam" id="PF24883">
    <property type="entry name" value="NPHP3_N"/>
    <property type="match status" value="1"/>
</dbReference>
<keyword evidence="5" id="KW-1185">Reference proteome</keyword>
<dbReference type="InterPro" id="IPR027417">
    <property type="entry name" value="P-loop_NTPase"/>
</dbReference>
<proteinExistence type="predicted"/>
<evidence type="ECO:0000313" key="5">
    <source>
        <dbReference type="Proteomes" id="UP000724874"/>
    </source>
</evidence>
<dbReference type="SUPFAM" id="SSF52540">
    <property type="entry name" value="P-loop containing nucleoside triphosphate hydrolases"/>
    <property type="match status" value="1"/>
</dbReference>
<comment type="caution">
    <text evidence="4">The sequence shown here is derived from an EMBL/GenBank/DDBJ whole genome shotgun (WGS) entry which is preliminary data.</text>
</comment>
<dbReference type="AlphaFoldDB" id="A0A9P5NAL4"/>
<dbReference type="InterPro" id="IPR056884">
    <property type="entry name" value="NPHP3-like_N"/>
</dbReference>
<feature type="region of interest" description="Disordered" evidence="2">
    <location>
        <begin position="726"/>
        <end position="745"/>
    </location>
</feature>
<dbReference type="Gene3D" id="3.40.50.300">
    <property type="entry name" value="P-loop containing nucleotide triphosphate hydrolases"/>
    <property type="match status" value="1"/>
</dbReference>
<dbReference type="PANTHER" id="PTHR10039:SF17">
    <property type="entry name" value="FUNGAL STAND N-TERMINAL GOODBYE DOMAIN-CONTAINING PROTEIN-RELATED"/>
    <property type="match status" value="1"/>
</dbReference>
<reference evidence="4" key="1">
    <citation type="submission" date="2020-11" db="EMBL/GenBank/DDBJ databases">
        <authorList>
            <consortium name="DOE Joint Genome Institute"/>
            <person name="Ahrendt S."/>
            <person name="Riley R."/>
            <person name="Andreopoulos W."/>
            <person name="LaButti K."/>
            <person name="Pangilinan J."/>
            <person name="Ruiz-duenas F.J."/>
            <person name="Barrasa J.M."/>
            <person name="Sanchez-Garcia M."/>
            <person name="Camarero S."/>
            <person name="Miyauchi S."/>
            <person name="Serrano A."/>
            <person name="Linde D."/>
            <person name="Babiker R."/>
            <person name="Drula E."/>
            <person name="Ayuso-Fernandez I."/>
            <person name="Pacheco R."/>
            <person name="Padilla G."/>
            <person name="Ferreira P."/>
            <person name="Barriuso J."/>
            <person name="Kellner H."/>
            <person name="Castanera R."/>
            <person name="Alfaro M."/>
            <person name="Ramirez L."/>
            <person name="Pisabarro A.G."/>
            <person name="Kuo A."/>
            <person name="Tritt A."/>
            <person name="Lipzen A."/>
            <person name="He G."/>
            <person name="Yan M."/>
            <person name="Ng V."/>
            <person name="Cullen D."/>
            <person name="Martin F."/>
            <person name="Rosso M.-N."/>
            <person name="Henrissat B."/>
            <person name="Hibbett D."/>
            <person name="Martinez A.T."/>
            <person name="Grigoriev I.V."/>
        </authorList>
    </citation>
    <scope>NUCLEOTIDE SEQUENCE</scope>
    <source>
        <strain evidence="4">AH 44721</strain>
    </source>
</reference>
<dbReference type="OrthoDB" id="163438at2759"/>
<dbReference type="PANTHER" id="PTHR10039">
    <property type="entry name" value="AMELOGENIN"/>
    <property type="match status" value="1"/>
</dbReference>
<evidence type="ECO:0000259" key="3">
    <source>
        <dbReference type="Pfam" id="PF24883"/>
    </source>
</evidence>
<organism evidence="4 5">
    <name type="scientific">Gymnopilus junonius</name>
    <name type="common">Spectacular rustgill mushroom</name>
    <name type="synonym">Gymnopilus spectabilis subsp. junonius</name>
    <dbReference type="NCBI Taxonomy" id="109634"/>
    <lineage>
        <taxon>Eukaryota</taxon>
        <taxon>Fungi</taxon>
        <taxon>Dikarya</taxon>
        <taxon>Basidiomycota</taxon>
        <taxon>Agaricomycotina</taxon>
        <taxon>Agaricomycetes</taxon>
        <taxon>Agaricomycetidae</taxon>
        <taxon>Agaricales</taxon>
        <taxon>Agaricineae</taxon>
        <taxon>Hymenogastraceae</taxon>
        <taxon>Gymnopilus</taxon>
    </lineage>
</organism>
<dbReference type="EMBL" id="JADNYJ010000208">
    <property type="protein sequence ID" value="KAF8874769.1"/>
    <property type="molecule type" value="Genomic_DNA"/>
</dbReference>
<sequence>MPIIPDSNDHAAASTAGSQIIDYGDTYGGDLRQNIVGGRGNYNTINVVNHNDRSTLGAKGFDILSKHISKNALHNSGEVSEQPKCHPGTRVAILDHLSTWACLLTSPYPIQWLHGPAGAGKSSILRTIAQRLFEEGLLIGSFFFFRTSPGRNTSENVIATIAYQLALAIPETRQHIGEAVERNPIIFSLSLWDQALALIISPLVSVFYDPQFHSHKYPRVIIIDGLDECREQDKQSYLLRVLRGIIQFVPLPLAVLVASRPEHHIRGAFDLRTMNECSSRLGLDDSYQPDADIRRYLVDKFNDICQRRPTEFPSDMEWPSPVAIEELVAKASGQFIYVSTVDKFVSSPRHNPIKRLNVVLGAVSAGKQKPFEQLDSLYSTIFETIEEAYVTSALRVLGFLLIPRLNLPKHRYGYESHSPAYLEHFLEFERGDVRQFLFDLESLLTIRANRINIQFFHASLSDYLFDKSRSGQFWIDSGLIYADIVQHSIAHLLTWPGKHPLTWLASVQRWLTFPAEVGVFFVEYNQLLSSNTGSTLELRQAIEQCDFDKVIATLTKTNANGMKDICPVILDIAMHESQRFENADKIFLPKILRFRQIILERIPIYFSNIRLKSFLVCVCLAYAEGAPAVIGQFMNDLAEFLLSPTDRRVEQNKGFNLLENTRMPPLIAYVKPFLNDTEGKYFVNEVEYTNITLLLIQGMSRADRPSGLEYLASGLNPARNYVSNLSSNLMSSSDNQGKPENRPQSEFSPVLRSYIVNRISPYLFSHSIVRSDLVEETKMILENPRARFGPNSEFLSSMEAYVSRAGAESTSTSNSISAGPLDGVIEMIKAFWR</sequence>
<keyword evidence="1" id="KW-0677">Repeat</keyword>
<protein>
    <recommendedName>
        <fullName evidence="3">Nephrocystin 3-like N-terminal domain-containing protein</fullName>
    </recommendedName>
</protein>
<evidence type="ECO:0000313" key="4">
    <source>
        <dbReference type="EMBL" id="KAF8874769.1"/>
    </source>
</evidence>
<accession>A0A9P5NAL4</accession>
<evidence type="ECO:0000256" key="2">
    <source>
        <dbReference type="SAM" id="MobiDB-lite"/>
    </source>
</evidence>
<feature type="domain" description="Nephrocystin 3-like N-terminal" evidence="3">
    <location>
        <begin position="89"/>
        <end position="260"/>
    </location>
</feature>
<name>A0A9P5NAL4_GYMJU</name>